<dbReference type="AlphaFoldDB" id="A0A8X6GIA7"/>
<keyword evidence="3" id="KW-1185">Reference proteome</keyword>
<dbReference type="EMBL" id="BMAO01025791">
    <property type="protein sequence ID" value="GFR04922.1"/>
    <property type="molecule type" value="Genomic_DNA"/>
</dbReference>
<dbReference type="Proteomes" id="UP000887116">
    <property type="component" value="Unassembled WGS sequence"/>
</dbReference>
<evidence type="ECO:0000256" key="1">
    <source>
        <dbReference type="SAM" id="MobiDB-lite"/>
    </source>
</evidence>
<proteinExistence type="predicted"/>
<evidence type="ECO:0000313" key="2">
    <source>
        <dbReference type="EMBL" id="GFR04922.1"/>
    </source>
</evidence>
<evidence type="ECO:0000313" key="3">
    <source>
        <dbReference type="Proteomes" id="UP000887116"/>
    </source>
</evidence>
<sequence length="93" mass="10999">MIFEDYYLVGKETVVTYYQEAGKNFSHVGHGQYLHALRIYMFSTNRPRFSCTYKGYLDMEKQSSLRPSNQLDLYLSTPTSRNTSRNFRQIPQL</sequence>
<name>A0A8X6GIA7_TRICU</name>
<accession>A0A8X6GIA7</accession>
<gene>
    <name evidence="2" type="ORF">TNCT_464371</name>
</gene>
<reference evidence="2" key="1">
    <citation type="submission" date="2020-07" db="EMBL/GenBank/DDBJ databases">
        <title>Multicomponent nature underlies the extraordinary mechanical properties of spider dragline silk.</title>
        <authorList>
            <person name="Kono N."/>
            <person name="Nakamura H."/>
            <person name="Mori M."/>
            <person name="Yoshida Y."/>
            <person name="Ohtoshi R."/>
            <person name="Malay A.D."/>
            <person name="Moran D.A.P."/>
            <person name="Tomita M."/>
            <person name="Numata K."/>
            <person name="Arakawa K."/>
        </authorList>
    </citation>
    <scope>NUCLEOTIDE SEQUENCE</scope>
</reference>
<comment type="caution">
    <text evidence="2">The sequence shown here is derived from an EMBL/GenBank/DDBJ whole genome shotgun (WGS) entry which is preliminary data.</text>
</comment>
<protein>
    <submittedName>
        <fullName evidence="2">Uncharacterized protein</fullName>
    </submittedName>
</protein>
<feature type="region of interest" description="Disordered" evidence="1">
    <location>
        <begin position="72"/>
        <end position="93"/>
    </location>
</feature>
<organism evidence="2 3">
    <name type="scientific">Trichonephila clavata</name>
    <name type="common">Joro spider</name>
    <name type="synonym">Nephila clavata</name>
    <dbReference type="NCBI Taxonomy" id="2740835"/>
    <lineage>
        <taxon>Eukaryota</taxon>
        <taxon>Metazoa</taxon>
        <taxon>Ecdysozoa</taxon>
        <taxon>Arthropoda</taxon>
        <taxon>Chelicerata</taxon>
        <taxon>Arachnida</taxon>
        <taxon>Araneae</taxon>
        <taxon>Araneomorphae</taxon>
        <taxon>Entelegynae</taxon>
        <taxon>Araneoidea</taxon>
        <taxon>Nephilidae</taxon>
        <taxon>Trichonephila</taxon>
    </lineage>
</organism>